<dbReference type="OrthoDB" id="6901203at2"/>
<gene>
    <name evidence="1" type="ORF">AUC60_09160</name>
</gene>
<protein>
    <submittedName>
        <fullName evidence="1">Uncharacterized protein</fullName>
    </submittedName>
</protein>
<dbReference type="AlphaFoldDB" id="A0A1Y3P3H8"/>
<comment type="caution">
    <text evidence="1">The sequence shown here is derived from an EMBL/GenBank/DDBJ whole genome shotgun (WGS) entry which is preliminary data.</text>
</comment>
<organism evidence="1 2">
    <name type="scientific">Pseudomonas caspiana</name>
    <dbReference type="NCBI Taxonomy" id="1451454"/>
    <lineage>
        <taxon>Bacteria</taxon>
        <taxon>Pseudomonadati</taxon>
        <taxon>Pseudomonadota</taxon>
        <taxon>Gammaproteobacteria</taxon>
        <taxon>Pseudomonadales</taxon>
        <taxon>Pseudomonadaceae</taxon>
        <taxon>Pseudomonas</taxon>
    </lineage>
</organism>
<keyword evidence="2" id="KW-1185">Reference proteome</keyword>
<evidence type="ECO:0000313" key="2">
    <source>
        <dbReference type="Proteomes" id="UP000195440"/>
    </source>
</evidence>
<sequence>MKKSITAGGIMLIAHLYIGYYTDLGIHGGDVVFFIKKHPTLQVKFENIYTRSSDPKSWSDLNMVEEKMIRDYCKYRLGIETWLDNADELEACKAR</sequence>
<accession>A0A1Y3P3H8</accession>
<dbReference type="Proteomes" id="UP000195440">
    <property type="component" value="Unassembled WGS sequence"/>
</dbReference>
<name>A0A1Y3P3H8_9PSED</name>
<reference evidence="1 2" key="1">
    <citation type="journal article" date="2017" name="Syst. Appl. Microbiol.">
        <title>Pseudomonas caspiana sp. nov., a citrus pathogen in the Pseudomonas syringae phylogenetic group.</title>
        <authorList>
            <person name="Busquets A."/>
            <person name="Gomila M."/>
            <person name="Beiki F."/>
            <person name="Mulet M."/>
            <person name="Rahimian H."/>
            <person name="Garcia-Valdes E."/>
            <person name="Lalucat J."/>
        </authorList>
    </citation>
    <scope>NUCLEOTIDE SEQUENCE [LARGE SCALE GENOMIC DNA]</scope>
    <source>
        <strain evidence="1 2">FBF102</strain>
    </source>
</reference>
<evidence type="ECO:0000313" key="1">
    <source>
        <dbReference type="EMBL" id="OUM74386.1"/>
    </source>
</evidence>
<dbReference type="EMBL" id="LOHF01000005">
    <property type="protein sequence ID" value="OUM74386.1"/>
    <property type="molecule type" value="Genomic_DNA"/>
</dbReference>
<proteinExistence type="predicted"/>